<dbReference type="EMBL" id="GGEC01004397">
    <property type="protein sequence ID" value="MBW84880.1"/>
    <property type="molecule type" value="Transcribed_RNA"/>
</dbReference>
<name>A0A2P2IUI9_RHIMU</name>
<evidence type="ECO:0000313" key="1">
    <source>
        <dbReference type="EMBL" id="MBW84880.1"/>
    </source>
</evidence>
<dbReference type="AlphaFoldDB" id="A0A2P2IUI9"/>
<reference evidence="1" key="1">
    <citation type="submission" date="2018-02" db="EMBL/GenBank/DDBJ databases">
        <title>Rhizophora mucronata_Transcriptome.</title>
        <authorList>
            <person name="Meera S.P."/>
            <person name="Sreeshan A."/>
            <person name="Augustine A."/>
        </authorList>
    </citation>
    <scope>NUCLEOTIDE SEQUENCE</scope>
    <source>
        <tissue evidence="1">Leaf</tissue>
    </source>
</reference>
<accession>A0A2P2IUI9</accession>
<proteinExistence type="predicted"/>
<sequence length="52" mass="6171">MHIHHLSHCSKTKRILFTWIIIKQFAVLLDRKMNKYIVIMERYSPSNGADSV</sequence>
<protein>
    <submittedName>
        <fullName evidence="1">Uncharacterized protein</fullName>
    </submittedName>
</protein>
<organism evidence="1">
    <name type="scientific">Rhizophora mucronata</name>
    <name type="common">Asiatic mangrove</name>
    <dbReference type="NCBI Taxonomy" id="61149"/>
    <lineage>
        <taxon>Eukaryota</taxon>
        <taxon>Viridiplantae</taxon>
        <taxon>Streptophyta</taxon>
        <taxon>Embryophyta</taxon>
        <taxon>Tracheophyta</taxon>
        <taxon>Spermatophyta</taxon>
        <taxon>Magnoliopsida</taxon>
        <taxon>eudicotyledons</taxon>
        <taxon>Gunneridae</taxon>
        <taxon>Pentapetalae</taxon>
        <taxon>rosids</taxon>
        <taxon>fabids</taxon>
        <taxon>Malpighiales</taxon>
        <taxon>Rhizophoraceae</taxon>
        <taxon>Rhizophora</taxon>
    </lineage>
</organism>